<gene>
    <name evidence="9" type="ORF">HDF10_000659</name>
</gene>
<comment type="similarity">
    <text evidence="2">Belongs to the glycosyl hydrolase 29 family.</text>
</comment>
<dbReference type="PANTHER" id="PTHR10030:SF37">
    <property type="entry name" value="ALPHA-L-FUCOSIDASE-RELATED"/>
    <property type="match status" value="1"/>
</dbReference>
<dbReference type="Pfam" id="PF16757">
    <property type="entry name" value="Fucosidase_C"/>
    <property type="match status" value="1"/>
</dbReference>
<sequence>MTSGDLSRRALLKRSALAAAAVPLSRYLRAQTNGSATNEIMKGKYLPTWESLKQWRMPEWFRDAKFGIWAHWTAQCVPEQGDWYARNMYIQGSPQYEFHCRTYGHPSKVGFKDIDHMWKAQRWQPEQLMDLYVKAGAKYFYALGCHHDNLDCFDSTYNHWNTTKVGPMKDIVGMWEKIVRQHGLRFGISNHASHAWHWLQPAYGYDPEGPMAGLRYDAYTLMKKDGKGQWWDGFDPQELYTGRNIVMPDGLKTIADANVWHESGDGKWHEEPPPMNPEFTRRWFLRCKEMIDKYKPDMLYFDDSELPFGQAGLDVVAHYYNANMLWHNGSEEAVVAAKEYTAEHMGATMLDIERGRAQGILEAPWQTDTCIGDWHYRRSHFDEHTYKRPSTVAQILIDIVSKNGNLMLNIPVRGDGTIDEDEHKFLRDFGRWMAVNGEAIYGTRPFAVYGEGPPDVTGSHNFNEQHARPYTAEDIRFTRKGNQLYVFALGWPRDGVLRVKTLAKGNSTYSQPIRGIEMLGNAGRLEFQQTAQALEITLPSRSPAILDAYSFRILV</sequence>
<dbReference type="PROSITE" id="PS51318">
    <property type="entry name" value="TAT"/>
    <property type="match status" value="1"/>
</dbReference>
<feature type="domain" description="Glycoside hydrolase family 29 N-terminal" evidence="7">
    <location>
        <begin position="39"/>
        <end position="438"/>
    </location>
</feature>
<keyword evidence="6 9" id="KW-0326">Glycosidase</keyword>
<dbReference type="InterPro" id="IPR016286">
    <property type="entry name" value="FUC_metazoa-typ"/>
</dbReference>
<evidence type="ECO:0000256" key="6">
    <source>
        <dbReference type="ARBA" id="ARBA00023295"/>
    </source>
</evidence>
<comment type="function">
    <text evidence="1">Alpha-L-fucosidase is responsible for hydrolyzing the alpha-1,6-linked fucose joined to the reducing-end N-acetylglucosamine of the carbohydrate moieties of glycoproteins.</text>
</comment>
<dbReference type="InterPro" id="IPR057739">
    <property type="entry name" value="Glyco_hydro_29_N"/>
</dbReference>
<dbReference type="SMART" id="SM00812">
    <property type="entry name" value="Alpha_L_fucos"/>
    <property type="match status" value="1"/>
</dbReference>
<evidence type="ECO:0000256" key="4">
    <source>
        <dbReference type="ARBA" id="ARBA00022729"/>
    </source>
</evidence>
<accession>A0A7W8N261</accession>
<comment type="caution">
    <text evidence="9">The sequence shown here is derived from an EMBL/GenBank/DDBJ whole genome shotgun (WGS) entry which is preliminary data.</text>
</comment>
<dbReference type="EC" id="3.2.1.51" evidence="3"/>
<dbReference type="PIRSF" id="PIRSF001092">
    <property type="entry name" value="Alpha-L-fucosidase"/>
    <property type="match status" value="1"/>
</dbReference>
<evidence type="ECO:0000256" key="2">
    <source>
        <dbReference type="ARBA" id="ARBA00007951"/>
    </source>
</evidence>
<evidence type="ECO:0000256" key="5">
    <source>
        <dbReference type="ARBA" id="ARBA00022801"/>
    </source>
</evidence>
<dbReference type="AlphaFoldDB" id="A0A7W8N261"/>
<evidence type="ECO:0000313" key="10">
    <source>
        <dbReference type="Proteomes" id="UP000569092"/>
    </source>
</evidence>
<dbReference type="Proteomes" id="UP000569092">
    <property type="component" value="Unassembled WGS sequence"/>
</dbReference>
<evidence type="ECO:0000256" key="1">
    <source>
        <dbReference type="ARBA" id="ARBA00004071"/>
    </source>
</evidence>
<dbReference type="GO" id="GO:0016139">
    <property type="term" value="P:glycoside catabolic process"/>
    <property type="evidence" value="ECO:0007669"/>
    <property type="project" value="TreeGrafter"/>
</dbReference>
<dbReference type="InterPro" id="IPR006311">
    <property type="entry name" value="TAT_signal"/>
</dbReference>
<evidence type="ECO:0000313" key="9">
    <source>
        <dbReference type="EMBL" id="MBB5342709.1"/>
    </source>
</evidence>
<reference evidence="9 10" key="1">
    <citation type="submission" date="2020-08" db="EMBL/GenBank/DDBJ databases">
        <title>Genomic Encyclopedia of Type Strains, Phase IV (KMG-V): Genome sequencing to study the core and pangenomes of soil and plant-associated prokaryotes.</title>
        <authorList>
            <person name="Whitman W."/>
        </authorList>
    </citation>
    <scope>NUCLEOTIDE SEQUENCE [LARGE SCALE GENOMIC DNA]</scope>
    <source>
        <strain evidence="9 10">M8US30</strain>
    </source>
</reference>
<evidence type="ECO:0000259" key="7">
    <source>
        <dbReference type="Pfam" id="PF01120"/>
    </source>
</evidence>
<dbReference type="PANTHER" id="PTHR10030">
    <property type="entry name" value="ALPHA-L-FUCOSIDASE"/>
    <property type="match status" value="1"/>
</dbReference>
<dbReference type="InterPro" id="IPR013780">
    <property type="entry name" value="Glyco_hydro_b"/>
</dbReference>
<protein>
    <recommendedName>
        <fullName evidence="3">alpha-L-fucosidase</fullName>
        <ecNumber evidence="3">3.2.1.51</ecNumber>
    </recommendedName>
</protein>
<dbReference type="EMBL" id="JACHDZ010000001">
    <property type="protein sequence ID" value="MBB5342709.1"/>
    <property type="molecule type" value="Genomic_DNA"/>
</dbReference>
<feature type="domain" description="Alpha-L-fucosidase C-terminal" evidence="8">
    <location>
        <begin position="471"/>
        <end position="548"/>
    </location>
</feature>
<dbReference type="InterPro" id="IPR000933">
    <property type="entry name" value="Glyco_hydro_29"/>
</dbReference>
<dbReference type="GO" id="GO:0004560">
    <property type="term" value="F:alpha-L-fucosidase activity"/>
    <property type="evidence" value="ECO:0007669"/>
    <property type="project" value="UniProtKB-EC"/>
</dbReference>
<dbReference type="InterPro" id="IPR031919">
    <property type="entry name" value="Fucosidase_C"/>
</dbReference>
<name>A0A7W8N261_9BACT</name>
<evidence type="ECO:0000259" key="8">
    <source>
        <dbReference type="Pfam" id="PF16757"/>
    </source>
</evidence>
<dbReference type="InterPro" id="IPR017853">
    <property type="entry name" value="GH"/>
</dbReference>
<evidence type="ECO:0000256" key="3">
    <source>
        <dbReference type="ARBA" id="ARBA00012662"/>
    </source>
</evidence>
<dbReference type="Gene3D" id="3.20.20.80">
    <property type="entry name" value="Glycosidases"/>
    <property type="match status" value="1"/>
</dbReference>
<dbReference type="GO" id="GO:0006004">
    <property type="term" value="P:fucose metabolic process"/>
    <property type="evidence" value="ECO:0007669"/>
    <property type="project" value="InterPro"/>
</dbReference>
<keyword evidence="5 9" id="KW-0378">Hydrolase</keyword>
<dbReference type="SUPFAM" id="SSF51445">
    <property type="entry name" value="(Trans)glycosidases"/>
    <property type="match status" value="1"/>
</dbReference>
<keyword evidence="4" id="KW-0732">Signal</keyword>
<organism evidence="9 10">
    <name type="scientific">Tunturiibacter lichenicola</name>
    <dbReference type="NCBI Taxonomy" id="2051959"/>
    <lineage>
        <taxon>Bacteria</taxon>
        <taxon>Pseudomonadati</taxon>
        <taxon>Acidobacteriota</taxon>
        <taxon>Terriglobia</taxon>
        <taxon>Terriglobales</taxon>
        <taxon>Acidobacteriaceae</taxon>
        <taxon>Tunturiibacter</taxon>
    </lineage>
</organism>
<dbReference type="Pfam" id="PF01120">
    <property type="entry name" value="Alpha_L_fucos"/>
    <property type="match status" value="1"/>
</dbReference>
<dbReference type="GO" id="GO:0005764">
    <property type="term" value="C:lysosome"/>
    <property type="evidence" value="ECO:0007669"/>
    <property type="project" value="TreeGrafter"/>
</dbReference>
<dbReference type="Gene3D" id="2.60.40.1180">
    <property type="entry name" value="Golgi alpha-mannosidase II"/>
    <property type="match status" value="1"/>
</dbReference>
<proteinExistence type="inferred from homology"/>